<evidence type="ECO:0000313" key="4">
    <source>
        <dbReference type="EMBL" id="KAL0869094.1"/>
    </source>
</evidence>
<dbReference type="EMBL" id="JBEUOH010000020">
    <property type="protein sequence ID" value="KAL0869094.1"/>
    <property type="molecule type" value="Genomic_DNA"/>
</dbReference>
<dbReference type="SUPFAM" id="SSF81296">
    <property type="entry name" value="E set domains"/>
    <property type="match status" value="1"/>
</dbReference>
<dbReference type="Gene3D" id="2.60.40.770">
    <property type="match status" value="1"/>
</dbReference>
<feature type="chain" id="PRO_5044722667" description="MD-2-related lipid-recognition domain-containing protein" evidence="1">
    <location>
        <begin position="20"/>
        <end position="162"/>
    </location>
</feature>
<sequence length="162" mass="18058">MFGVQLLVQVAFITVHVSGVVFQDCGSAYDLTAVTIEGCEMRPPCFVTLGETVPVNIEFYARNFVSRELDQDVVLSINFVNLRPDVTPERCEVESVVCPVVINAISSLTSVMSVPTSMALNRRGFLRWRVYNESGQQVLCYSVLVQTQSPFQKLMKQLNKTG</sequence>
<keyword evidence="5" id="KW-1185">Reference proteome</keyword>
<evidence type="ECO:0000313" key="5">
    <source>
        <dbReference type="Proteomes" id="UP001549920"/>
    </source>
</evidence>
<keyword evidence="1" id="KW-0732">Signal</keyword>
<comment type="caution">
    <text evidence="3">The sequence shown here is derived from an EMBL/GenBank/DDBJ whole genome shotgun (WGS) entry which is preliminary data.</text>
</comment>
<dbReference type="Pfam" id="PF02221">
    <property type="entry name" value="E1_DerP2_DerF2"/>
    <property type="match status" value="1"/>
</dbReference>
<dbReference type="InterPro" id="IPR014756">
    <property type="entry name" value="Ig_E-set"/>
</dbReference>
<organism evidence="3 6">
    <name type="scientific">Loxostege sticticalis</name>
    <name type="common">Beet webworm moth</name>
    <dbReference type="NCBI Taxonomy" id="481309"/>
    <lineage>
        <taxon>Eukaryota</taxon>
        <taxon>Metazoa</taxon>
        <taxon>Ecdysozoa</taxon>
        <taxon>Arthropoda</taxon>
        <taxon>Hexapoda</taxon>
        <taxon>Insecta</taxon>
        <taxon>Pterygota</taxon>
        <taxon>Neoptera</taxon>
        <taxon>Endopterygota</taxon>
        <taxon>Lepidoptera</taxon>
        <taxon>Glossata</taxon>
        <taxon>Ditrysia</taxon>
        <taxon>Pyraloidea</taxon>
        <taxon>Crambidae</taxon>
        <taxon>Pyraustinae</taxon>
        <taxon>Loxostege</taxon>
    </lineage>
</organism>
<name>A0ABD0SIE9_LOXSC</name>
<evidence type="ECO:0000256" key="1">
    <source>
        <dbReference type="SAM" id="SignalP"/>
    </source>
</evidence>
<reference evidence="5 6" key="1">
    <citation type="submission" date="2024-06" db="EMBL/GenBank/DDBJ databases">
        <title>A chromosome-level genome assembly of beet webworm, Loxostege sticticalis.</title>
        <authorList>
            <person name="Zhang Y."/>
        </authorList>
    </citation>
    <scope>NUCLEOTIDE SEQUENCE [LARGE SCALE GENOMIC DNA]</scope>
    <source>
        <strain evidence="4">AQ026</strain>
        <strain evidence="3">AQ028</strain>
        <tissue evidence="3">Male pupae</tissue>
        <tissue evidence="4">Whole body</tissue>
    </source>
</reference>
<proteinExistence type="predicted"/>
<gene>
    <name evidence="4" type="ORF">ABMA27_007401</name>
    <name evidence="3" type="ORF">ABMA28_007700</name>
</gene>
<feature type="domain" description="MD-2-related lipid-recognition" evidence="2">
    <location>
        <begin position="22"/>
        <end position="145"/>
    </location>
</feature>
<dbReference type="Proteomes" id="UP001549921">
    <property type="component" value="Unassembled WGS sequence"/>
</dbReference>
<feature type="signal peptide" evidence="1">
    <location>
        <begin position="1"/>
        <end position="19"/>
    </location>
</feature>
<dbReference type="EMBL" id="JBEDNZ010000020">
    <property type="protein sequence ID" value="KAL0819618.1"/>
    <property type="molecule type" value="Genomic_DNA"/>
</dbReference>
<dbReference type="AlphaFoldDB" id="A0ABD0SIE9"/>
<accession>A0ABD0SIE9</accession>
<dbReference type="Proteomes" id="UP001549920">
    <property type="component" value="Unassembled WGS sequence"/>
</dbReference>
<dbReference type="InterPro" id="IPR003172">
    <property type="entry name" value="ML_dom"/>
</dbReference>
<protein>
    <recommendedName>
        <fullName evidence="2">MD-2-related lipid-recognition domain-containing protein</fullName>
    </recommendedName>
</protein>
<dbReference type="SMART" id="SM00737">
    <property type="entry name" value="ML"/>
    <property type="match status" value="1"/>
</dbReference>
<evidence type="ECO:0000259" key="2">
    <source>
        <dbReference type="SMART" id="SM00737"/>
    </source>
</evidence>
<evidence type="ECO:0000313" key="6">
    <source>
        <dbReference type="Proteomes" id="UP001549921"/>
    </source>
</evidence>
<evidence type="ECO:0000313" key="3">
    <source>
        <dbReference type="EMBL" id="KAL0819618.1"/>
    </source>
</evidence>